<name>A0AAV4WK37_9ARAC</name>
<comment type="caution">
    <text evidence="2">The sequence shown here is derived from an EMBL/GenBank/DDBJ whole genome shotgun (WGS) entry which is preliminary data.</text>
</comment>
<keyword evidence="3" id="KW-1185">Reference proteome</keyword>
<evidence type="ECO:0000313" key="2">
    <source>
        <dbReference type="EMBL" id="GIY83012.1"/>
    </source>
</evidence>
<accession>A0AAV4WK37</accession>
<feature type="compositionally biased region" description="Basic residues" evidence="1">
    <location>
        <begin position="88"/>
        <end position="101"/>
    </location>
</feature>
<feature type="region of interest" description="Disordered" evidence="1">
    <location>
        <begin position="36"/>
        <end position="101"/>
    </location>
</feature>
<organism evidence="2 3">
    <name type="scientific">Caerostris darwini</name>
    <dbReference type="NCBI Taxonomy" id="1538125"/>
    <lineage>
        <taxon>Eukaryota</taxon>
        <taxon>Metazoa</taxon>
        <taxon>Ecdysozoa</taxon>
        <taxon>Arthropoda</taxon>
        <taxon>Chelicerata</taxon>
        <taxon>Arachnida</taxon>
        <taxon>Araneae</taxon>
        <taxon>Araneomorphae</taxon>
        <taxon>Entelegynae</taxon>
        <taxon>Araneoidea</taxon>
        <taxon>Araneidae</taxon>
        <taxon>Caerostris</taxon>
    </lineage>
</organism>
<dbReference type="AlphaFoldDB" id="A0AAV4WK37"/>
<evidence type="ECO:0000313" key="3">
    <source>
        <dbReference type="Proteomes" id="UP001054837"/>
    </source>
</evidence>
<gene>
    <name evidence="2" type="ORF">CDAR_553881</name>
</gene>
<protein>
    <submittedName>
        <fullName evidence="2">Uncharacterized protein</fullName>
    </submittedName>
</protein>
<sequence>MELSESKPRTLPLRASFSGELGAVLVDSLFDIQRSEKKTPDAKQAVNKNSSKFCREQGPQGDTARPSILKAPSPQAMSSSPPIVQTRTHNKKKKGRQKILL</sequence>
<reference evidence="2 3" key="1">
    <citation type="submission" date="2021-06" db="EMBL/GenBank/DDBJ databases">
        <title>Caerostris darwini draft genome.</title>
        <authorList>
            <person name="Kono N."/>
            <person name="Arakawa K."/>
        </authorList>
    </citation>
    <scope>NUCLEOTIDE SEQUENCE [LARGE SCALE GENOMIC DNA]</scope>
</reference>
<evidence type="ECO:0000256" key="1">
    <source>
        <dbReference type="SAM" id="MobiDB-lite"/>
    </source>
</evidence>
<proteinExistence type="predicted"/>
<dbReference type="EMBL" id="BPLQ01014758">
    <property type="protein sequence ID" value="GIY83012.1"/>
    <property type="molecule type" value="Genomic_DNA"/>
</dbReference>
<feature type="compositionally biased region" description="Low complexity" evidence="1">
    <location>
        <begin position="71"/>
        <end position="82"/>
    </location>
</feature>
<dbReference type="Proteomes" id="UP001054837">
    <property type="component" value="Unassembled WGS sequence"/>
</dbReference>